<evidence type="ECO:0000313" key="8">
    <source>
        <dbReference type="EMBL" id="SJN27952.1"/>
    </source>
</evidence>
<keyword evidence="9" id="KW-1185">Reference proteome</keyword>
<dbReference type="STRING" id="1255658.FM114_05865"/>
<proteinExistence type="predicted"/>
<keyword evidence="4" id="KW-0804">Transcription</keyword>
<keyword evidence="3" id="KW-0238">DNA-binding</keyword>
<evidence type="ECO:0000256" key="3">
    <source>
        <dbReference type="ARBA" id="ARBA00023125"/>
    </source>
</evidence>
<dbReference type="PROSITE" id="PS50110">
    <property type="entry name" value="RESPONSE_REGULATORY"/>
    <property type="match status" value="1"/>
</dbReference>
<feature type="modified residue" description="4-aspartylphosphate" evidence="5">
    <location>
        <position position="54"/>
    </location>
</feature>
<dbReference type="CDD" id="cd17535">
    <property type="entry name" value="REC_NarL-like"/>
    <property type="match status" value="1"/>
</dbReference>
<dbReference type="AlphaFoldDB" id="A0A1R4J7E3"/>
<dbReference type="InterPro" id="IPR000792">
    <property type="entry name" value="Tscrpt_reg_LuxR_C"/>
</dbReference>
<dbReference type="InterPro" id="IPR016032">
    <property type="entry name" value="Sig_transdc_resp-reg_C-effctor"/>
</dbReference>
<dbReference type="InterPro" id="IPR001789">
    <property type="entry name" value="Sig_transdc_resp-reg_receiver"/>
</dbReference>
<dbReference type="SMART" id="SM00448">
    <property type="entry name" value="REC"/>
    <property type="match status" value="1"/>
</dbReference>
<gene>
    <name evidence="8" type="ORF">FM114_05865</name>
</gene>
<reference evidence="8 9" key="1">
    <citation type="submission" date="2017-02" db="EMBL/GenBank/DDBJ databases">
        <authorList>
            <person name="Peterson S.W."/>
        </authorList>
    </citation>
    <scope>NUCLEOTIDE SEQUENCE [LARGE SCALE GENOMIC DNA]</scope>
    <source>
        <strain evidence="8 9">LSP_Lj1</strain>
    </source>
</reference>
<dbReference type="EMBL" id="FUKQ01000024">
    <property type="protein sequence ID" value="SJN27952.1"/>
    <property type="molecule type" value="Genomic_DNA"/>
</dbReference>
<dbReference type="Pfam" id="PF00196">
    <property type="entry name" value="GerE"/>
    <property type="match status" value="1"/>
</dbReference>
<dbReference type="GO" id="GO:0006355">
    <property type="term" value="P:regulation of DNA-templated transcription"/>
    <property type="evidence" value="ECO:0007669"/>
    <property type="project" value="InterPro"/>
</dbReference>
<feature type="domain" description="HTH luxR-type" evidence="6">
    <location>
        <begin position="150"/>
        <end position="215"/>
    </location>
</feature>
<organism evidence="8 9">
    <name type="scientific">Luteococcus japonicus LSP_Lj1</name>
    <dbReference type="NCBI Taxonomy" id="1255658"/>
    <lineage>
        <taxon>Bacteria</taxon>
        <taxon>Bacillati</taxon>
        <taxon>Actinomycetota</taxon>
        <taxon>Actinomycetes</taxon>
        <taxon>Propionibacteriales</taxon>
        <taxon>Propionibacteriaceae</taxon>
        <taxon>Luteococcus</taxon>
    </lineage>
</organism>
<keyword evidence="2" id="KW-0805">Transcription regulation</keyword>
<dbReference type="Proteomes" id="UP000188342">
    <property type="component" value="Unassembled WGS sequence"/>
</dbReference>
<dbReference type="GO" id="GO:0003677">
    <property type="term" value="F:DNA binding"/>
    <property type="evidence" value="ECO:0007669"/>
    <property type="project" value="UniProtKB-KW"/>
</dbReference>
<dbReference type="InterPro" id="IPR039420">
    <property type="entry name" value="WalR-like"/>
</dbReference>
<dbReference type="InterPro" id="IPR011006">
    <property type="entry name" value="CheY-like_superfamily"/>
</dbReference>
<dbReference type="PROSITE" id="PS50043">
    <property type="entry name" value="HTH_LUXR_2"/>
    <property type="match status" value="1"/>
</dbReference>
<evidence type="ECO:0000256" key="2">
    <source>
        <dbReference type="ARBA" id="ARBA00023015"/>
    </source>
</evidence>
<evidence type="ECO:0000259" key="6">
    <source>
        <dbReference type="PROSITE" id="PS50043"/>
    </source>
</evidence>
<dbReference type="Pfam" id="PF00072">
    <property type="entry name" value="Response_reg"/>
    <property type="match status" value="1"/>
</dbReference>
<protein>
    <submittedName>
        <fullName evidence="8">Putative two-component system response regulator</fullName>
    </submittedName>
</protein>
<dbReference type="InterPro" id="IPR058245">
    <property type="entry name" value="NreC/VraR/RcsB-like_REC"/>
</dbReference>
<dbReference type="SMART" id="SM00421">
    <property type="entry name" value="HTH_LUXR"/>
    <property type="match status" value="1"/>
</dbReference>
<accession>A0A1R4J7E3</accession>
<dbReference type="SUPFAM" id="SSF46894">
    <property type="entry name" value="C-terminal effector domain of the bipartite response regulators"/>
    <property type="match status" value="1"/>
</dbReference>
<dbReference type="PRINTS" id="PR00038">
    <property type="entry name" value="HTHLUXR"/>
</dbReference>
<name>A0A1R4J7E3_9ACTN</name>
<evidence type="ECO:0000313" key="9">
    <source>
        <dbReference type="Proteomes" id="UP000188342"/>
    </source>
</evidence>
<dbReference type="CDD" id="cd06170">
    <property type="entry name" value="LuxR_C_like"/>
    <property type="match status" value="1"/>
</dbReference>
<evidence type="ECO:0000259" key="7">
    <source>
        <dbReference type="PROSITE" id="PS50110"/>
    </source>
</evidence>
<dbReference type="FunFam" id="1.10.10.10:FF:000153">
    <property type="entry name" value="LuxR family transcriptional regulator"/>
    <property type="match status" value="1"/>
</dbReference>
<dbReference type="PANTHER" id="PTHR43214">
    <property type="entry name" value="TWO-COMPONENT RESPONSE REGULATOR"/>
    <property type="match status" value="1"/>
</dbReference>
<dbReference type="PANTHER" id="PTHR43214:SF24">
    <property type="entry name" value="TRANSCRIPTIONAL REGULATORY PROTEIN NARL-RELATED"/>
    <property type="match status" value="1"/>
</dbReference>
<dbReference type="Gene3D" id="3.40.50.2300">
    <property type="match status" value="1"/>
</dbReference>
<evidence type="ECO:0000256" key="4">
    <source>
        <dbReference type="ARBA" id="ARBA00023163"/>
    </source>
</evidence>
<evidence type="ECO:0000256" key="5">
    <source>
        <dbReference type="PROSITE-ProRule" id="PRU00169"/>
    </source>
</evidence>
<dbReference type="OrthoDB" id="9808843at2"/>
<dbReference type="GO" id="GO:0000160">
    <property type="term" value="P:phosphorelay signal transduction system"/>
    <property type="evidence" value="ECO:0007669"/>
    <property type="project" value="InterPro"/>
</dbReference>
<feature type="domain" description="Response regulatory" evidence="7">
    <location>
        <begin position="3"/>
        <end position="118"/>
    </location>
</feature>
<sequence length="218" mass="23691">MIRVLLADDQALVRSGFQMILDVEDDIEVVAMASHGGEALDLARSLRPDVILMDVQMPVMDGIAATRQVVAEDLSRVVILTTFDRDDYLFDALEAGAAGFLLKNAEPERLVEAIRVVAHGQGLLAPDVTTRVIRRMTAARPEAAARTVPGLPHGVELTARETEVLELVADGMSNQEIARQLFVGEATVKTHVSNLLAKLGLRDRVQAVVWAHRTGLVD</sequence>
<keyword evidence="1 5" id="KW-0597">Phosphoprotein</keyword>
<evidence type="ECO:0000256" key="1">
    <source>
        <dbReference type="ARBA" id="ARBA00022553"/>
    </source>
</evidence>
<dbReference type="PROSITE" id="PS00622">
    <property type="entry name" value="HTH_LUXR_1"/>
    <property type="match status" value="1"/>
</dbReference>
<dbReference type="SUPFAM" id="SSF52172">
    <property type="entry name" value="CheY-like"/>
    <property type="match status" value="1"/>
</dbReference>